<feature type="compositionally biased region" description="Basic and acidic residues" evidence="1">
    <location>
        <begin position="51"/>
        <end position="64"/>
    </location>
</feature>
<feature type="region of interest" description="Disordered" evidence="1">
    <location>
        <begin position="44"/>
        <end position="104"/>
    </location>
</feature>
<comment type="caution">
    <text evidence="2">The sequence shown here is derived from an EMBL/GenBank/DDBJ whole genome shotgun (WGS) entry which is preliminary data.</text>
</comment>
<protein>
    <submittedName>
        <fullName evidence="2">Uncharacterized protein</fullName>
    </submittedName>
</protein>
<sequence length="104" mass="11720">MLGRETTIPLHLAYNIPTHAKFTPPNEWVWLLQEQLETAHAFVRTYTGRGDSSRPKSTQDDPRRPKSTQVNLSQPKSTQVNPSQPKSTQVDPSQPKSTQVTRGI</sequence>
<accession>A0A9D4LR94</accession>
<name>A0A9D4LR94_DREPO</name>
<evidence type="ECO:0000313" key="2">
    <source>
        <dbReference type="EMBL" id="KAH3863243.1"/>
    </source>
</evidence>
<evidence type="ECO:0000256" key="1">
    <source>
        <dbReference type="SAM" id="MobiDB-lite"/>
    </source>
</evidence>
<dbReference type="AlphaFoldDB" id="A0A9D4LR94"/>
<evidence type="ECO:0000313" key="3">
    <source>
        <dbReference type="Proteomes" id="UP000828390"/>
    </source>
</evidence>
<reference evidence="2" key="1">
    <citation type="journal article" date="2019" name="bioRxiv">
        <title>The Genome of the Zebra Mussel, Dreissena polymorpha: A Resource for Invasive Species Research.</title>
        <authorList>
            <person name="McCartney M.A."/>
            <person name="Auch B."/>
            <person name="Kono T."/>
            <person name="Mallez S."/>
            <person name="Zhang Y."/>
            <person name="Obille A."/>
            <person name="Becker A."/>
            <person name="Abrahante J.E."/>
            <person name="Garbe J."/>
            <person name="Badalamenti J.P."/>
            <person name="Herman A."/>
            <person name="Mangelson H."/>
            <person name="Liachko I."/>
            <person name="Sullivan S."/>
            <person name="Sone E.D."/>
            <person name="Koren S."/>
            <person name="Silverstein K.A.T."/>
            <person name="Beckman K.B."/>
            <person name="Gohl D.M."/>
        </authorList>
    </citation>
    <scope>NUCLEOTIDE SEQUENCE</scope>
    <source>
        <strain evidence="2">Duluth1</strain>
        <tissue evidence="2">Whole animal</tissue>
    </source>
</reference>
<dbReference type="EMBL" id="JAIWYP010000002">
    <property type="protein sequence ID" value="KAH3863243.1"/>
    <property type="molecule type" value="Genomic_DNA"/>
</dbReference>
<gene>
    <name evidence="2" type="ORF">DPMN_026223</name>
</gene>
<dbReference type="Proteomes" id="UP000828390">
    <property type="component" value="Unassembled WGS sequence"/>
</dbReference>
<keyword evidence="3" id="KW-1185">Reference proteome</keyword>
<proteinExistence type="predicted"/>
<feature type="compositionally biased region" description="Polar residues" evidence="1">
    <location>
        <begin position="67"/>
        <end position="104"/>
    </location>
</feature>
<organism evidence="2 3">
    <name type="scientific">Dreissena polymorpha</name>
    <name type="common">Zebra mussel</name>
    <name type="synonym">Mytilus polymorpha</name>
    <dbReference type="NCBI Taxonomy" id="45954"/>
    <lineage>
        <taxon>Eukaryota</taxon>
        <taxon>Metazoa</taxon>
        <taxon>Spiralia</taxon>
        <taxon>Lophotrochozoa</taxon>
        <taxon>Mollusca</taxon>
        <taxon>Bivalvia</taxon>
        <taxon>Autobranchia</taxon>
        <taxon>Heteroconchia</taxon>
        <taxon>Euheterodonta</taxon>
        <taxon>Imparidentia</taxon>
        <taxon>Neoheterodontei</taxon>
        <taxon>Myida</taxon>
        <taxon>Dreissenoidea</taxon>
        <taxon>Dreissenidae</taxon>
        <taxon>Dreissena</taxon>
    </lineage>
</organism>
<reference evidence="2" key="2">
    <citation type="submission" date="2020-11" db="EMBL/GenBank/DDBJ databases">
        <authorList>
            <person name="McCartney M.A."/>
            <person name="Auch B."/>
            <person name="Kono T."/>
            <person name="Mallez S."/>
            <person name="Becker A."/>
            <person name="Gohl D.M."/>
            <person name="Silverstein K.A.T."/>
            <person name="Koren S."/>
            <person name="Bechman K.B."/>
            <person name="Herman A."/>
            <person name="Abrahante J.E."/>
            <person name="Garbe J."/>
        </authorList>
    </citation>
    <scope>NUCLEOTIDE SEQUENCE</scope>
    <source>
        <strain evidence="2">Duluth1</strain>
        <tissue evidence="2">Whole animal</tissue>
    </source>
</reference>